<dbReference type="Proteomes" id="UP001054945">
    <property type="component" value="Unassembled WGS sequence"/>
</dbReference>
<evidence type="ECO:0000256" key="2">
    <source>
        <dbReference type="SAM" id="SignalP"/>
    </source>
</evidence>
<dbReference type="Gene3D" id="2.30.30.100">
    <property type="match status" value="1"/>
</dbReference>
<protein>
    <recommendedName>
        <fullName evidence="3">Sm domain-containing protein</fullName>
    </recommendedName>
</protein>
<feature type="region of interest" description="Disordered" evidence="1">
    <location>
        <begin position="141"/>
        <end position="171"/>
    </location>
</feature>
<evidence type="ECO:0000256" key="1">
    <source>
        <dbReference type="SAM" id="MobiDB-lite"/>
    </source>
</evidence>
<accession>A0AAV4NHJ9</accession>
<dbReference type="AlphaFoldDB" id="A0AAV4NHJ9"/>
<gene>
    <name evidence="4" type="ORF">CEXT_408191</name>
</gene>
<evidence type="ECO:0000313" key="5">
    <source>
        <dbReference type="Proteomes" id="UP001054945"/>
    </source>
</evidence>
<feature type="chain" id="PRO_5043528667" description="Sm domain-containing protein" evidence="2">
    <location>
        <begin position="22"/>
        <end position="243"/>
    </location>
</feature>
<dbReference type="SUPFAM" id="SSF50182">
    <property type="entry name" value="Sm-like ribonucleoproteins"/>
    <property type="match status" value="1"/>
</dbReference>
<dbReference type="InterPro" id="IPR010920">
    <property type="entry name" value="LSM_dom_sf"/>
</dbReference>
<keyword evidence="2" id="KW-0732">Signal</keyword>
<comment type="caution">
    <text evidence="4">The sequence shown here is derived from an EMBL/GenBank/DDBJ whole genome shotgun (WGS) entry which is preliminary data.</text>
</comment>
<name>A0AAV4NHJ9_CAEEX</name>
<feature type="domain" description="Sm" evidence="3">
    <location>
        <begin position="57"/>
        <end position="89"/>
    </location>
</feature>
<evidence type="ECO:0000259" key="3">
    <source>
        <dbReference type="Pfam" id="PF01423"/>
    </source>
</evidence>
<dbReference type="EMBL" id="BPLR01003301">
    <property type="protein sequence ID" value="GIX83201.1"/>
    <property type="molecule type" value="Genomic_DNA"/>
</dbReference>
<dbReference type="InterPro" id="IPR001163">
    <property type="entry name" value="Sm_dom_euk/arc"/>
</dbReference>
<organism evidence="4 5">
    <name type="scientific">Caerostris extrusa</name>
    <name type="common">Bark spider</name>
    <name type="synonym">Caerostris bankana</name>
    <dbReference type="NCBI Taxonomy" id="172846"/>
    <lineage>
        <taxon>Eukaryota</taxon>
        <taxon>Metazoa</taxon>
        <taxon>Ecdysozoa</taxon>
        <taxon>Arthropoda</taxon>
        <taxon>Chelicerata</taxon>
        <taxon>Arachnida</taxon>
        <taxon>Araneae</taxon>
        <taxon>Araneomorphae</taxon>
        <taxon>Entelegynae</taxon>
        <taxon>Araneoidea</taxon>
        <taxon>Araneidae</taxon>
        <taxon>Caerostris</taxon>
    </lineage>
</organism>
<keyword evidence="5" id="KW-1185">Reference proteome</keyword>
<dbReference type="Pfam" id="PF01423">
    <property type="entry name" value="LSM"/>
    <property type="match status" value="1"/>
</dbReference>
<reference evidence="4 5" key="1">
    <citation type="submission" date="2021-06" db="EMBL/GenBank/DDBJ databases">
        <title>Caerostris extrusa draft genome.</title>
        <authorList>
            <person name="Kono N."/>
            <person name="Arakawa K."/>
        </authorList>
    </citation>
    <scope>NUCLEOTIDE SEQUENCE [LARGE SCALE GENOMIC DNA]</scope>
</reference>
<proteinExistence type="predicted"/>
<sequence length="243" mass="27116">MGFYRFFYLWIDAFATSSAQAVRGDRGTEIPLSPLFETSCVTVMEAEASGILNPMEFLASLMGKKVIVTLKMDQQYIGTLTKTDTYMNLADSKWPAFKSLANMRAHFKSLPILVFTVYLCLLNLDDAAGFVNGKSFEASCGLPPPPVQQPEDGSRVRRGTRGAQSSCGTGGRTQLLKLKTTQKKKFRNKSRQPTSFRNENCTQAAQNFNQVIVSQSPSSLKTTVLMNDRRAKSPQRLLRFFLK</sequence>
<evidence type="ECO:0000313" key="4">
    <source>
        <dbReference type="EMBL" id="GIX83201.1"/>
    </source>
</evidence>
<feature type="signal peptide" evidence="2">
    <location>
        <begin position="1"/>
        <end position="21"/>
    </location>
</feature>